<dbReference type="InterPro" id="IPR002869">
    <property type="entry name" value="Pyrv_flavodox_OxRed_cen"/>
</dbReference>
<sequence length="201" mass="21908">MKMTKEYSMVIVGVGGQGILTISDIISIATRKKGWHILGSEVHGMAQKGGSVITNLKIGEELYSPTIPIGGAELLVGLEQNETLRYIQYLKPGGKVISAKTVLYPVGWKKNKKAADEAREKIAENLAKFDAKVIMIDSEKLALEAGLALAQNIVMLGALSQVEGFPLTEDELREALKERVPPKYLEPNLKAFELGIQSMKS</sequence>
<feature type="domain" description="Pyruvate/ketoisovalerate oxidoreductase catalytic" evidence="2">
    <location>
        <begin position="15"/>
        <end position="197"/>
    </location>
</feature>
<reference evidence="3" key="1">
    <citation type="journal article" date="2022" name="Nat. Microbiol.">
        <title>Unique mobile elements and scalable gene flow at the prokaryote-eukaryote boundary revealed by circularized Asgard archaea genomes.</title>
        <authorList>
            <person name="Wu F."/>
            <person name="Speth D.R."/>
            <person name="Philosof A."/>
            <person name="Cremiere A."/>
            <person name="Narayanan A."/>
            <person name="Barco R.A."/>
            <person name="Connon S.A."/>
            <person name="Amend J.P."/>
            <person name="Antoshechkin I.A."/>
            <person name="Orphan V.J."/>
        </authorList>
    </citation>
    <scope>NUCLEOTIDE SEQUENCE</scope>
    <source>
        <strain evidence="3">PM71</strain>
    </source>
</reference>
<dbReference type="InterPro" id="IPR052198">
    <property type="entry name" value="IorB_Oxidoreductase"/>
</dbReference>
<dbReference type="Pfam" id="PF01558">
    <property type="entry name" value="POR"/>
    <property type="match status" value="1"/>
</dbReference>
<dbReference type="EMBL" id="CP084166">
    <property type="protein sequence ID" value="UJG40669.1"/>
    <property type="molecule type" value="Genomic_DNA"/>
</dbReference>
<dbReference type="SUPFAM" id="SSF53323">
    <property type="entry name" value="Pyruvate-ferredoxin oxidoreductase, PFOR, domain III"/>
    <property type="match status" value="1"/>
</dbReference>
<dbReference type="GO" id="GO:0016903">
    <property type="term" value="F:oxidoreductase activity, acting on the aldehyde or oxo group of donors"/>
    <property type="evidence" value="ECO:0007669"/>
    <property type="project" value="InterPro"/>
</dbReference>
<dbReference type="InterPro" id="IPR019752">
    <property type="entry name" value="Pyrv/ketoisovalerate_OxRed_cat"/>
</dbReference>
<dbReference type="PANTHER" id="PTHR43854:SF1">
    <property type="entry name" value="INDOLEPYRUVATE OXIDOREDUCTASE SUBUNIT IORB"/>
    <property type="match status" value="1"/>
</dbReference>
<dbReference type="Proteomes" id="UP001201020">
    <property type="component" value="Chromosome"/>
</dbReference>
<accession>A0A9Y1BLY0</accession>
<evidence type="ECO:0000259" key="2">
    <source>
        <dbReference type="Pfam" id="PF01558"/>
    </source>
</evidence>
<evidence type="ECO:0000256" key="1">
    <source>
        <dbReference type="ARBA" id="ARBA00023002"/>
    </source>
</evidence>
<dbReference type="Gene3D" id="3.40.920.10">
    <property type="entry name" value="Pyruvate-ferredoxin oxidoreductase, PFOR, domain III"/>
    <property type="match status" value="1"/>
</dbReference>
<protein>
    <submittedName>
        <fullName evidence="3">Indolepyruvate oxidoreductase subunit beta</fullName>
    </submittedName>
</protein>
<dbReference type="AlphaFoldDB" id="A0A9Y1BLY0"/>
<gene>
    <name evidence="3" type="ORF">K9W45_12640</name>
</gene>
<organism evidence="3">
    <name type="scientific">Candidatus Heimdallarchaeum aukensis</name>
    <dbReference type="NCBI Taxonomy" id="2876573"/>
    <lineage>
        <taxon>Archaea</taxon>
        <taxon>Promethearchaeati</taxon>
        <taxon>Candidatus Heimdallarchaeota</taxon>
        <taxon>Candidatus Heimdallarchaeia (ex Rinke et al. 2021) (nom. nud.)</taxon>
        <taxon>Candidatus Heimdallarchaeales</taxon>
        <taxon>Candidatus Heimdallarchaeaceae</taxon>
        <taxon>Candidatus Heimdallarchaeum</taxon>
    </lineage>
</organism>
<keyword evidence="1" id="KW-0560">Oxidoreductase</keyword>
<dbReference type="PANTHER" id="PTHR43854">
    <property type="entry name" value="INDOLEPYRUVATE OXIDOREDUCTASE SUBUNIT IORB"/>
    <property type="match status" value="1"/>
</dbReference>
<proteinExistence type="predicted"/>
<name>A0A9Y1BLY0_9ARCH</name>
<evidence type="ECO:0000313" key="3">
    <source>
        <dbReference type="EMBL" id="UJG40669.1"/>
    </source>
</evidence>